<gene>
    <name evidence="1" type="ORF">ACI1P1_23990</name>
</gene>
<proteinExistence type="predicted"/>
<sequence>MKILGWLTKMAVAAVFIAAVTIYATWTAVGTYLEKVLAHYQIGGDMQSIGFLDFVEKMGTGLNIMNQSVSAKDDKPVYGGSGLTPVGSANSGTEGVAGKPSGTTGNGTNQQPNSTGGAASGGAGGTISSREEKEGSINSGASGSGGMADALPVWSQSGSAQGAQSGGTGEQEKTLFSSDFLSSTKDNMSNDDKVKLFTLLVSKLPAAEVQSISQLMENGITQEELVQLDKIIRRHLTQEEYKQVVAILEKYQ</sequence>
<dbReference type="Proteomes" id="UP001631969">
    <property type="component" value="Unassembled WGS sequence"/>
</dbReference>
<evidence type="ECO:0000313" key="1">
    <source>
        <dbReference type="EMBL" id="MFM9331360.1"/>
    </source>
</evidence>
<comment type="caution">
    <text evidence="1">The sequence shown here is derived from an EMBL/GenBank/DDBJ whole genome shotgun (WGS) entry which is preliminary data.</text>
</comment>
<evidence type="ECO:0000313" key="2">
    <source>
        <dbReference type="Proteomes" id="UP001631969"/>
    </source>
</evidence>
<keyword evidence="2" id="KW-1185">Reference proteome</keyword>
<reference evidence="1" key="1">
    <citation type="submission" date="2024-12" db="EMBL/GenBank/DDBJ databases">
        <authorList>
            <person name="Wu N."/>
        </authorList>
    </citation>
    <scope>NUCLEOTIDE SEQUENCE</scope>
    <source>
        <strain evidence="1">P15</strain>
    </source>
</reference>
<dbReference type="EMBL" id="JBJURJ010000018">
    <property type="protein sequence ID" value="MFM9331360.1"/>
    <property type="molecule type" value="Genomic_DNA"/>
</dbReference>
<name>A0ACC7P505_9BACL</name>
<organism evidence="1 2">
    <name type="scientific">Paenibacillus mesotrionivorans</name>
    <dbReference type="NCBI Taxonomy" id="3160968"/>
    <lineage>
        <taxon>Bacteria</taxon>
        <taxon>Bacillati</taxon>
        <taxon>Bacillota</taxon>
        <taxon>Bacilli</taxon>
        <taxon>Bacillales</taxon>
        <taxon>Paenibacillaceae</taxon>
        <taxon>Paenibacillus</taxon>
    </lineage>
</organism>
<accession>A0ACC7P505</accession>
<protein>
    <submittedName>
        <fullName evidence="1">Uncharacterized protein</fullName>
    </submittedName>
</protein>